<evidence type="ECO:0000256" key="9">
    <source>
        <dbReference type="ARBA" id="ARBA00022801"/>
    </source>
</evidence>
<dbReference type="Pfam" id="PF00098">
    <property type="entry name" value="zf-CCHC"/>
    <property type="match status" value="2"/>
</dbReference>
<dbReference type="Pfam" id="PF13976">
    <property type="entry name" value="gag_pre-integrs"/>
    <property type="match status" value="1"/>
</dbReference>
<keyword evidence="14" id="KW-0239">DNA-directed DNA polymerase</keyword>
<dbReference type="SUPFAM" id="SSF53098">
    <property type="entry name" value="Ribonuclease H-like"/>
    <property type="match status" value="1"/>
</dbReference>
<evidence type="ECO:0000256" key="19">
    <source>
        <dbReference type="SAM" id="MobiDB-lite"/>
    </source>
</evidence>
<evidence type="ECO:0000259" key="20">
    <source>
        <dbReference type="PROSITE" id="PS50158"/>
    </source>
</evidence>
<dbReference type="OrthoDB" id="7555078at2759"/>
<dbReference type="SUPFAM" id="SSF57756">
    <property type="entry name" value="Retrovirus zinc finger-like domains"/>
    <property type="match status" value="1"/>
</dbReference>
<feature type="domain" description="CCHC-type" evidence="20">
    <location>
        <begin position="233"/>
        <end position="247"/>
    </location>
</feature>
<dbReference type="InterPro" id="IPR001878">
    <property type="entry name" value="Znf_CCHC"/>
</dbReference>
<evidence type="ECO:0000256" key="6">
    <source>
        <dbReference type="ARBA" id="ARBA00022741"/>
    </source>
</evidence>
<dbReference type="InterPro" id="IPR057670">
    <property type="entry name" value="SH3_retrovirus"/>
</dbReference>
<dbReference type="GO" id="GO:0004190">
    <property type="term" value="F:aspartic-type endopeptidase activity"/>
    <property type="evidence" value="ECO:0007669"/>
    <property type="project" value="UniProtKB-KW"/>
</dbReference>
<dbReference type="InterPro" id="IPR036397">
    <property type="entry name" value="RNaseH_sf"/>
</dbReference>
<dbReference type="InterPro" id="IPR036875">
    <property type="entry name" value="Znf_CCHC_sf"/>
</dbReference>
<dbReference type="InterPro" id="IPR025724">
    <property type="entry name" value="GAG-pre-integrase_dom"/>
</dbReference>
<keyword evidence="5" id="KW-0479">Metal-binding</keyword>
<keyword evidence="10" id="KW-0067">ATP-binding</keyword>
<evidence type="ECO:0000259" key="21">
    <source>
        <dbReference type="PROSITE" id="PS50994"/>
    </source>
</evidence>
<keyword evidence="17" id="KW-0511">Multifunctional enzyme</keyword>
<dbReference type="GO" id="GO:0042575">
    <property type="term" value="C:DNA polymerase complex"/>
    <property type="evidence" value="ECO:0007669"/>
    <property type="project" value="UniProtKB-ARBA"/>
</dbReference>
<keyword evidence="15" id="KW-0917">Virion maturation</keyword>
<comment type="caution">
    <text evidence="22">The sequence shown here is derived from an EMBL/GenBank/DDBJ whole genome shotgun (WGS) entry which is preliminary data.</text>
</comment>
<protein>
    <submittedName>
        <fullName evidence="22">Gag-pol polyprotein</fullName>
    </submittedName>
</protein>
<feature type="compositionally biased region" description="Acidic residues" evidence="19">
    <location>
        <begin position="742"/>
        <end position="777"/>
    </location>
</feature>
<dbReference type="EMBL" id="LBMM01012772">
    <property type="protein sequence ID" value="KMQ86003.1"/>
    <property type="molecule type" value="Genomic_DNA"/>
</dbReference>
<evidence type="ECO:0000256" key="18">
    <source>
        <dbReference type="PROSITE-ProRule" id="PRU00047"/>
    </source>
</evidence>
<dbReference type="AlphaFoldDB" id="A0A0J7K689"/>
<dbReference type="GO" id="GO:0003964">
    <property type="term" value="F:RNA-directed DNA polymerase activity"/>
    <property type="evidence" value="ECO:0007669"/>
    <property type="project" value="UniProtKB-KW"/>
</dbReference>
<comment type="function">
    <text evidence="1">The aspartyl protease (PR) mediates the proteolytic cleavages of the Gag and Gag-Pol polyproteins after assembly of the VLP.</text>
</comment>
<reference evidence="22 23" key="1">
    <citation type="submission" date="2015-04" db="EMBL/GenBank/DDBJ databases">
        <title>Lasius niger genome sequencing.</title>
        <authorList>
            <person name="Konorov E.A."/>
            <person name="Nikitin M.A."/>
            <person name="Kirill M.V."/>
            <person name="Chang P."/>
        </authorList>
    </citation>
    <scope>NUCLEOTIDE SEQUENCE [LARGE SCALE GENOMIC DNA]</scope>
    <source>
        <tissue evidence="22">Whole</tissue>
    </source>
</reference>
<dbReference type="PANTHER" id="PTHR42648:SF11">
    <property type="entry name" value="TRANSPOSON TY4-P GAG-POL POLYPROTEIN"/>
    <property type="match status" value="1"/>
</dbReference>
<keyword evidence="3" id="KW-0645">Protease</keyword>
<dbReference type="InterPro" id="IPR001584">
    <property type="entry name" value="Integrase_cat-core"/>
</dbReference>
<organism evidence="22 23">
    <name type="scientific">Lasius niger</name>
    <name type="common">Black garden ant</name>
    <dbReference type="NCBI Taxonomy" id="67767"/>
    <lineage>
        <taxon>Eukaryota</taxon>
        <taxon>Metazoa</taxon>
        <taxon>Ecdysozoa</taxon>
        <taxon>Arthropoda</taxon>
        <taxon>Hexapoda</taxon>
        <taxon>Insecta</taxon>
        <taxon>Pterygota</taxon>
        <taxon>Neoptera</taxon>
        <taxon>Endopterygota</taxon>
        <taxon>Hymenoptera</taxon>
        <taxon>Apocrita</taxon>
        <taxon>Aculeata</taxon>
        <taxon>Formicoidea</taxon>
        <taxon>Formicidae</taxon>
        <taxon>Formicinae</taxon>
        <taxon>Lasius</taxon>
        <taxon>Lasius</taxon>
    </lineage>
</organism>
<dbReference type="InterPro" id="IPR013103">
    <property type="entry name" value="RVT_2"/>
</dbReference>
<keyword evidence="2" id="KW-1188">Viral release from host cell</keyword>
<dbReference type="InterPro" id="IPR054722">
    <property type="entry name" value="PolX-like_BBD"/>
</dbReference>
<dbReference type="InterPro" id="IPR039537">
    <property type="entry name" value="Retrotran_Ty1/copia-like"/>
</dbReference>
<accession>A0A0J7K689</accession>
<keyword evidence="14" id="KW-0548">Nucleotidyltransferase</keyword>
<name>A0A0J7K689_LASNI</name>
<gene>
    <name evidence="22" type="ORF">RF55_15152</name>
</gene>
<keyword evidence="8" id="KW-0255">Endonuclease</keyword>
<proteinExistence type="predicted"/>
<feature type="non-terminal residue" evidence="22">
    <location>
        <position position="1193"/>
    </location>
</feature>
<keyword evidence="6" id="KW-0547">Nucleotide-binding</keyword>
<dbReference type="PANTHER" id="PTHR42648">
    <property type="entry name" value="TRANSPOSASE, PUTATIVE-RELATED"/>
    <property type="match status" value="1"/>
</dbReference>
<dbReference type="SUPFAM" id="SSF56672">
    <property type="entry name" value="DNA/RNA polymerases"/>
    <property type="match status" value="1"/>
</dbReference>
<dbReference type="PROSITE" id="PS50158">
    <property type="entry name" value="ZF_CCHC"/>
    <property type="match status" value="2"/>
</dbReference>
<evidence type="ECO:0000256" key="2">
    <source>
        <dbReference type="ARBA" id="ARBA00022612"/>
    </source>
</evidence>
<dbReference type="GO" id="GO:0004519">
    <property type="term" value="F:endonuclease activity"/>
    <property type="evidence" value="ECO:0007669"/>
    <property type="project" value="UniProtKB-KW"/>
</dbReference>
<evidence type="ECO:0000313" key="23">
    <source>
        <dbReference type="Proteomes" id="UP000036403"/>
    </source>
</evidence>
<evidence type="ECO:0000256" key="15">
    <source>
        <dbReference type="ARBA" id="ARBA00023113"/>
    </source>
</evidence>
<dbReference type="GO" id="GO:0015074">
    <property type="term" value="P:DNA integration"/>
    <property type="evidence" value="ECO:0007669"/>
    <property type="project" value="UniProtKB-KW"/>
</dbReference>
<evidence type="ECO:0000256" key="14">
    <source>
        <dbReference type="ARBA" id="ARBA00022932"/>
    </source>
</evidence>
<evidence type="ECO:0000256" key="17">
    <source>
        <dbReference type="ARBA" id="ARBA00023268"/>
    </source>
</evidence>
<dbReference type="CDD" id="cd09272">
    <property type="entry name" value="RNase_HI_RT_Ty1"/>
    <property type="match status" value="1"/>
</dbReference>
<feature type="domain" description="Integrase catalytic" evidence="21">
    <location>
        <begin position="483"/>
        <end position="648"/>
    </location>
</feature>
<dbReference type="Pfam" id="PF00665">
    <property type="entry name" value="rve"/>
    <property type="match status" value="1"/>
</dbReference>
<keyword evidence="7" id="KW-0064">Aspartyl protease</keyword>
<dbReference type="SMART" id="SM00343">
    <property type="entry name" value="ZnF_C2HC"/>
    <property type="match status" value="3"/>
</dbReference>
<keyword evidence="14" id="KW-0808">Transferase</keyword>
<keyword evidence="16" id="KW-0233">DNA recombination</keyword>
<evidence type="ECO:0000256" key="4">
    <source>
        <dbReference type="ARBA" id="ARBA00022722"/>
    </source>
</evidence>
<dbReference type="GO" id="GO:0006508">
    <property type="term" value="P:proteolysis"/>
    <property type="evidence" value="ECO:0007669"/>
    <property type="project" value="UniProtKB-KW"/>
</dbReference>
<evidence type="ECO:0000256" key="5">
    <source>
        <dbReference type="ARBA" id="ARBA00022723"/>
    </source>
</evidence>
<dbReference type="GO" id="GO:0003676">
    <property type="term" value="F:nucleic acid binding"/>
    <property type="evidence" value="ECO:0007669"/>
    <property type="project" value="InterPro"/>
</dbReference>
<dbReference type="Proteomes" id="UP000036403">
    <property type="component" value="Unassembled WGS sequence"/>
</dbReference>
<feature type="domain" description="CCHC-type" evidence="20">
    <location>
        <begin position="207"/>
        <end position="222"/>
    </location>
</feature>
<dbReference type="Pfam" id="PF22936">
    <property type="entry name" value="Pol_BBD"/>
    <property type="match status" value="1"/>
</dbReference>
<dbReference type="InterPro" id="IPR012337">
    <property type="entry name" value="RNaseH-like_sf"/>
</dbReference>
<keyword evidence="23" id="KW-1185">Reference proteome</keyword>
<dbReference type="Pfam" id="PF14223">
    <property type="entry name" value="Retrotran_gag_2"/>
    <property type="match status" value="1"/>
</dbReference>
<keyword evidence="4" id="KW-0540">Nuclease</keyword>
<dbReference type="STRING" id="67767.A0A0J7K689"/>
<evidence type="ECO:0000256" key="8">
    <source>
        <dbReference type="ARBA" id="ARBA00022759"/>
    </source>
</evidence>
<dbReference type="PROSITE" id="PS50994">
    <property type="entry name" value="INTEGRASE"/>
    <property type="match status" value="1"/>
</dbReference>
<dbReference type="Pfam" id="PF07727">
    <property type="entry name" value="RVT_2"/>
    <property type="match status" value="1"/>
</dbReference>
<dbReference type="Gene3D" id="4.10.60.10">
    <property type="entry name" value="Zinc finger, CCHC-type"/>
    <property type="match status" value="2"/>
</dbReference>
<evidence type="ECO:0000256" key="11">
    <source>
        <dbReference type="ARBA" id="ARBA00022842"/>
    </source>
</evidence>
<dbReference type="InterPro" id="IPR043502">
    <property type="entry name" value="DNA/RNA_pol_sf"/>
</dbReference>
<dbReference type="Gene3D" id="3.30.420.10">
    <property type="entry name" value="Ribonuclease H-like superfamily/Ribonuclease H"/>
    <property type="match status" value="1"/>
</dbReference>
<dbReference type="GO" id="GO:0005524">
    <property type="term" value="F:ATP binding"/>
    <property type="evidence" value="ECO:0007669"/>
    <property type="project" value="UniProtKB-KW"/>
</dbReference>
<dbReference type="PaxDb" id="67767-A0A0J7K689"/>
<keyword evidence="9" id="KW-0378">Hydrolase</keyword>
<evidence type="ECO:0000256" key="12">
    <source>
        <dbReference type="ARBA" id="ARBA00022908"/>
    </source>
</evidence>
<evidence type="ECO:0000256" key="7">
    <source>
        <dbReference type="ARBA" id="ARBA00022750"/>
    </source>
</evidence>
<sequence>MAKTLTDDTACIERLTDAENFQIWKFQINILFRSHEIYEIVHTNTPENQRDAAWKKKDATAQKIIVTTIEKKPLIHIINCKTAQEMWQKISTIYERDNEQQKCSLLQTFYTLSFDKGADIASYVSKLKNIATRLEALDAKIDNDMIISKILATLPASYKHFASAWESAAKKDRTLENLTARLIAEEMKNAESLAEEKAVAFKATNKKCHKCHKTGHFARDCKMKSQSSNKEVRCFKCNKTGHMAKSCNDKRTNGEKFCSICKKNNHTDKDCFYRKKKENKEDDTDKVSFLANKTESSETWIVDSGSTSNMTNKRDSLKNFKEIKSTIGVAKINETMTAQGLGSIEFENCKLKKVTYVPELSANLLSVHAITESGEVKFTKNKVKVSLNNETILTGQKMKNGLFQIDLKPVKQAESHLTNEQIDAATLWHRKLGHISNKNLQTLQTLSEGMKLSTKEMKKLNEVCDTCQKAKQSRLKFSDSREKATRPLQIIHTDVCGPINPTTWDGNKYFVTFLDDYRHYTMAYLIKTKNEVPNKIKQYTERVETKWNAKVSKIRCDNGKEYVNNQVKTWCERKGIELDTTVPYTPQLNGKAERLNRTLMDKVRALLFDSGLKKQMWGEALYTSVYLVNRSPTDTLKVTPYEMWEKKKPNIGNLQLFGCEAYAKQLEPLKKLDQRSKKYTFVGYAPAGYRLWDIEKQKIKIARDVKFRQRTSTELNKTYRRKWMDLMNEDEDDTQENLTQEDAVEQEDEEGDLIEAEDIDDISEDEAPQPEEEEINIEEIRRPIRKRQQPDRYRDYVMLTYKEAITGCDKQKWQQAINEERDSLKENNTWEVLDIKNSDKYRPIHSKWLFKVKSDGRFKARLVVKGCEQRQDIDYMDTYSPVIGMTALRSLFATAAKLNYKIAAFDIKTAFLYGELKDDIYIYPPEGYNCKNKIFKLKKALYGLKQAPLAWNNRFSDFIKQKGLQPLKTEQCLFKKTNGKLILGIYVDDGIIIGENLTEINELIKKLKQEFKITVTQEIKTFVGFEISKNQDVIKLTQKDYTEKLLKHYKMDDAKPTKVPIQQVERTKTESKNNDYPYREVVGSLLYLSTKTRPDIAYGVNFCSRYVEQPTQERIRDVKHILKYLNGNKHLGIKYKSNDKTNLLQAYCDADYAGDPETRKSTTGYIIYFAEGAISWSSRKQPVIALSSTEAEY</sequence>
<dbReference type="GO" id="GO:0003887">
    <property type="term" value="F:DNA-directed DNA polymerase activity"/>
    <property type="evidence" value="ECO:0007669"/>
    <property type="project" value="UniProtKB-KW"/>
</dbReference>
<evidence type="ECO:0000313" key="22">
    <source>
        <dbReference type="EMBL" id="KMQ86003.1"/>
    </source>
</evidence>
<dbReference type="GO" id="GO:0008270">
    <property type="term" value="F:zinc ion binding"/>
    <property type="evidence" value="ECO:0007669"/>
    <property type="project" value="UniProtKB-KW"/>
</dbReference>
<feature type="region of interest" description="Disordered" evidence="19">
    <location>
        <begin position="726"/>
        <end position="783"/>
    </location>
</feature>
<keyword evidence="13" id="KW-0695">RNA-directed DNA polymerase</keyword>
<keyword evidence="11" id="KW-0460">Magnesium</keyword>
<evidence type="ECO:0000256" key="1">
    <source>
        <dbReference type="ARBA" id="ARBA00002180"/>
    </source>
</evidence>
<dbReference type="Pfam" id="PF25597">
    <property type="entry name" value="SH3_retrovirus"/>
    <property type="match status" value="1"/>
</dbReference>
<keyword evidence="18" id="KW-0863">Zinc-finger</keyword>
<evidence type="ECO:0000256" key="13">
    <source>
        <dbReference type="ARBA" id="ARBA00022918"/>
    </source>
</evidence>
<keyword evidence="12" id="KW-0229">DNA integration</keyword>
<evidence type="ECO:0000256" key="16">
    <source>
        <dbReference type="ARBA" id="ARBA00023172"/>
    </source>
</evidence>
<keyword evidence="18" id="KW-0862">Zinc</keyword>
<evidence type="ECO:0000256" key="3">
    <source>
        <dbReference type="ARBA" id="ARBA00022670"/>
    </source>
</evidence>
<dbReference type="GO" id="GO:0006310">
    <property type="term" value="P:DNA recombination"/>
    <property type="evidence" value="ECO:0007669"/>
    <property type="project" value="UniProtKB-KW"/>
</dbReference>
<evidence type="ECO:0000256" key="10">
    <source>
        <dbReference type="ARBA" id="ARBA00022840"/>
    </source>
</evidence>